<dbReference type="Proteomes" id="UP000199656">
    <property type="component" value="Unassembled WGS sequence"/>
</dbReference>
<evidence type="ECO:0000256" key="1">
    <source>
        <dbReference type="SAM" id="Phobius"/>
    </source>
</evidence>
<organism evidence="2 3">
    <name type="scientific">Chitinophaga terrae</name>
    <name type="common">ex Kim and Jung 2007</name>
    <dbReference type="NCBI Taxonomy" id="408074"/>
    <lineage>
        <taxon>Bacteria</taxon>
        <taxon>Pseudomonadati</taxon>
        <taxon>Bacteroidota</taxon>
        <taxon>Chitinophagia</taxon>
        <taxon>Chitinophagales</taxon>
        <taxon>Chitinophagaceae</taxon>
        <taxon>Chitinophaga</taxon>
    </lineage>
</organism>
<name>A0A1H3ZDB1_9BACT</name>
<evidence type="ECO:0000313" key="3">
    <source>
        <dbReference type="Proteomes" id="UP000199656"/>
    </source>
</evidence>
<dbReference type="InterPro" id="IPR013901">
    <property type="entry name" value="Anthrone_oxy"/>
</dbReference>
<feature type="transmembrane region" description="Helical" evidence="1">
    <location>
        <begin position="83"/>
        <end position="103"/>
    </location>
</feature>
<dbReference type="Pfam" id="PF08592">
    <property type="entry name" value="Anthrone_oxy"/>
    <property type="match status" value="1"/>
</dbReference>
<accession>A0A1H3ZDB1</accession>
<dbReference type="RefSeq" id="WP_089759584.1">
    <property type="nucleotide sequence ID" value="NZ_BKAT01000005.1"/>
</dbReference>
<keyword evidence="1" id="KW-1133">Transmembrane helix</keyword>
<dbReference type="EMBL" id="FNRL01000004">
    <property type="protein sequence ID" value="SEA21361.1"/>
    <property type="molecule type" value="Genomic_DNA"/>
</dbReference>
<keyword evidence="1" id="KW-0472">Membrane</keyword>
<evidence type="ECO:0000313" key="2">
    <source>
        <dbReference type="EMBL" id="SEA21361.1"/>
    </source>
</evidence>
<keyword evidence="3" id="KW-1185">Reference proteome</keyword>
<dbReference type="OrthoDB" id="772592at2"/>
<reference evidence="3" key="1">
    <citation type="submission" date="2016-10" db="EMBL/GenBank/DDBJ databases">
        <authorList>
            <person name="Varghese N."/>
            <person name="Submissions S."/>
        </authorList>
    </citation>
    <scope>NUCLEOTIDE SEQUENCE [LARGE SCALE GENOMIC DNA]</scope>
    <source>
        <strain evidence="3">DSM 23920</strain>
    </source>
</reference>
<sequence length="163" mass="17432">MTSFSSIVAIVTAGLIAGLFFGFSTAINPAFLKLDNLAYIKAMQGINERILNPVFLSCFVLPCILLPLSAWLHFKAGAGLGGILFAVAALIYIIGVFGLTAVVNVPLNNQLAAYNTGAMTGEQLAVARDHFAIPWNQTHTWRTVLSVICFAISVVALYIGKSR</sequence>
<dbReference type="STRING" id="408074.SAMN05660909_01151"/>
<dbReference type="AlphaFoldDB" id="A0A1H3ZDB1"/>
<feature type="transmembrane region" description="Helical" evidence="1">
    <location>
        <begin position="141"/>
        <end position="160"/>
    </location>
</feature>
<proteinExistence type="predicted"/>
<gene>
    <name evidence="2" type="ORF">SAMN05660909_01151</name>
</gene>
<keyword evidence="1" id="KW-0812">Transmembrane</keyword>
<feature type="transmembrane region" description="Helical" evidence="1">
    <location>
        <begin position="50"/>
        <end position="71"/>
    </location>
</feature>
<protein>
    <submittedName>
        <fullName evidence="2">Uncharacterized membrane protein</fullName>
    </submittedName>
</protein>